<protein>
    <submittedName>
        <fullName evidence="7">Putrescine importer PuuP</fullName>
    </submittedName>
</protein>
<sequence>MRSLFIAFQSRGGATVVEQAHSQLERSLKRKHIVFLGLAYMSPFAVFDTFGIVSEATQGHVPVSYLLITAAILFTAFSYGKMVKVYPAAGSAYTYTRQTMHSGLGFLVGWASLLDYLFLPMINALLAHIYLSSGFPNVPGWIWVVGLIVFITMMNILGVKIAVSANILMVLFQLLVAVIFVLLTVRAVVSGETGEFSFTPFYSDSLSVSAVFSGASILALSFLGFDAVTTLSEEAVEPKKSVPAGILLIAIIGGVFFTTVTYAMQSLIPDVSRLENISGASPEIALLIGGNLFQSVFLSGALVSVVASGLAAQTSASRLLYAMGRDRVIPQRWFGSIHPRLKTPIFNIVFLGVLALSALFLDLTTATSFINFGAFTAFSFVNLSVIVHYFRKERTNSLLSVWSSIGSPLIGLAFNVYLWYSLDFKAMMLGLIWVGIGFAYLLYLTRFFRQQPPQFQFEETAGG</sequence>
<feature type="transmembrane region" description="Helical" evidence="5">
    <location>
        <begin position="209"/>
        <end position="232"/>
    </location>
</feature>
<name>A0A235B9S6_9BACL</name>
<evidence type="ECO:0000313" key="7">
    <source>
        <dbReference type="EMBL" id="OYD09058.1"/>
    </source>
</evidence>
<feature type="transmembrane region" description="Helical" evidence="5">
    <location>
        <begin position="141"/>
        <end position="163"/>
    </location>
</feature>
<feature type="transmembrane region" description="Helical" evidence="5">
    <location>
        <begin position="244"/>
        <end position="264"/>
    </location>
</feature>
<reference evidence="7 8" key="1">
    <citation type="submission" date="2017-07" db="EMBL/GenBank/DDBJ databases">
        <title>The genome sequence of Paludifilum halophilum highlights mechanisms for microbial adaptation to high salt environemnts.</title>
        <authorList>
            <person name="Belbahri L."/>
        </authorList>
    </citation>
    <scope>NUCLEOTIDE SEQUENCE [LARGE SCALE GENOMIC DNA]</scope>
    <source>
        <strain evidence="7 8">DSM 102817</strain>
    </source>
</reference>
<evidence type="ECO:0000256" key="2">
    <source>
        <dbReference type="ARBA" id="ARBA00022692"/>
    </source>
</evidence>
<comment type="caution">
    <text evidence="7">The sequence shown here is derived from an EMBL/GenBank/DDBJ whole genome shotgun (WGS) entry which is preliminary data.</text>
</comment>
<feature type="transmembrane region" description="Helical" evidence="5">
    <location>
        <begin position="345"/>
        <end position="363"/>
    </location>
</feature>
<dbReference type="PANTHER" id="PTHR42770:SF8">
    <property type="entry name" value="PUTRESCINE IMPORTER PUUP"/>
    <property type="match status" value="1"/>
</dbReference>
<dbReference type="InterPro" id="IPR004841">
    <property type="entry name" value="AA-permease/SLC12A_dom"/>
</dbReference>
<evidence type="ECO:0000259" key="6">
    <source>
        <dbReference type="Pfam" id="PF00324"/>
    </source>
</evidence>
<gene>
    <name evidence="7" type="ORF">CHM34_04635</name>
</gene>
<dbReference type="PANTHER" id="PTHR42770">
    <property type="entry name" value="AMINO ACID TRANSPORTER-RELATED"/>
    <property type="match status" value="1"/>
</dbReference>
<evidence type="ECO:0000256" key="5">
    <source>
        <dbReference type="SAM" id="Phobius"/>
    </source>
</evidence>
<feature type="transmembrane region" description="Helical" evidence="5">
    <location>
        <begin position="65"/>
        <end position="83"/>
    </location>
</feature>
<keyword evidence="3 5" id="KW-1133">Transmembrane helix</keyword>
<dbReference type="InterPro" id="IPR050367">
    <property type="entry name" value="APC_superfamily"/>
</dbReference>
<dbReference type="EMBL" id="NOWF01000002">
    <property type="protein sequence ID" value="OYD09058.1"/>
    <property type="molecule type" value="Genomic_DNA"/>
</dbReference>
<feature type="transmembrane region" description="Helical" evidence="5">
    <location>
        <begin position="426"/>
        <end position="444"/>
    </location>
</feature>
<dbReference type="AlphaFoldDB" id="A0A235B9S6"/>
<dbReference type="Proteomes" id="UP000215459">
    <property type="component" value="Unassembled WGS sequence"/>
</dbReference>
<feature type="domain" description="Amino acid permease/ SLC12A" evidence="6">
    <location>
        <begin position="32"/>
        <end position="397"/>
    </location>
</feature>
<feature type="transmembrane region" description="Helical" evidence="5">
    <location>
        <begin position="397"/>
        <end position="420"/>
    </location>
</feature>
<feature type="transmembrane region" description="Helical" evidence="5">
    <location>
        <begin position="33"/>
        <end position="53"/>
    </location>
</feature>
<evidence type="ECO:0000256" key="4">
    <source>
        <dbReference type="ARBA" id="ARBA00023136"/>
    </source>
</evidence>
<proteinExistence type="predicted"/>
<dbReference type="PIRSF" id="PIRSF006060">
    <property type="entry name" value="AA_transporter"/>
    <property type="match status" value="1"/>
</dbReference>
<comment type="subcellular location">
    <subcellularLocation>
        <location evidence="1">Membrane</location>
        <topology evidence="1">Multi-pass membrane protein</topology>
    </subcellularLocation>
</comment>
<feature type="transmembrane region" description="Helical" evidence="5">
    <location>
        <begin position="369"/>
        <end position="390"/>
    </location>
</feature>
<dbReference type="Gene3D" id="1.20.1740.10">
    <property type="entry name" value="Amino acid/polyamine transporter I"/>
    <property type="match status" value="1"/>
</dbReference>
<keyword evidence="8" id="KW-1185">Reference proteome</keyword>
<feature type="transmembrane region" description="Helical" evidence="5">
    <location>
        <begin position="104"/>
        <end position="129"/>
    </location>
</feature>
<keyword evidence="4 5" id="KW-0472">Membrane</keyword>
<accession>A0A235B9S6</accession>
<organism evidence="7 8">
    <name type="scientific">Paludifilum halophilum</name>
    <dbReference type="NCBI Taxonomy" id="1642702"/>
    <lineage>
        <taxon>Bacteria</taxon>
        <taxon>Bacillati</taxon>
        <taxon>Bacillota</taxon>
        <taxon>Bacilli</taxon>
        <taxon>Bacillales</taxon>
        <taxon>Thermoactinomycetaceae</taxon>
        <taxon>Paludifilum</taxon>
    </lineage>
</organism>
<dbReference type="OrthoDB" id="9762947at2"/>
<dbReference type="Pfam" id="PF00324">
    <property type="entry name" value="AA_permease"/>
    <property type="match status" value="1"/>
</dbReference>
<evidence type="ECO:0000313" key="8">
    <source>
        <dbReference type="Proteomes" id="UP000215459"/>
    </source>
</evidence>
<evidence type="ECO:0000256" key="3">
    <source>
        <dbReference type="ARBA" id="ARBA00022989"/>
    </source>
</evidence>
<keyword evidence="2 5" id="KW-0812">Transmembrane</keyword>
<feature type="transmembrane region" description="Helical" evidence="5">
    <location>
        <begin position="284"/>
        <end position="311"/>
    </location>
</feature>
<feature type="transmembrane region" description="Helical" evidence="5">
    <location>
        <begin position="170"/>
        <end position="189"/>
    </location>
</feature>
<evidence type="ECO:0000256" key="1">
    <source>
        <dbReference type="ARBA" id="ARBA00004141"/>
    </source>
</evidence>
<dbReference type="GO" id="GO:0055085">
    <property type="term" value="P:transmembrane transport"/>
    <property type="evidence" value="ECO:0007669"/>
    <property type="project" value="InterPro"/>
</dbReference>
<dbReference type="GO" id="GO:0016020">
    <property type="term" value="C:membrane"/>
    <property type="evidence" value="ECO:0007669"/>
    <property type="project" value="UniProtKB-SubCell"/>
</dbReference>